<organism evidence="3 4">
    <name type="scientific">Hibiscus sabdariffa</name>
    <name type="common">roselle</name>
    <dbReference type="NCBI Taxonomy" id="183260"/>
    <lineage>
        <taxon>Eukaryota</taxon>
        <taxon>Viridiplantae</taxon>
        <taxon>Streptophyta</taxon>
        <taxon>Embryophyta</taxon>
        <taxon>Tracheophyta</taxon>
        <taxon>Spermatophyta</taxon>
        <taxon>Magnoliopsida</taxon>
        <taxon>eudicotyledons</taxon>
        <taxon>Gunneridae</taxon>
        <taxon>Pentapetalae</taxon>
        <taxon>rosids</taxon>
        <taxon>malvids</taxon>
        <taxon>Malvales</taxon>
        <taxon>Malvaceae</taxon>
        <taxon>Malvoideae</taxon>
        <taxon>Hibiscus</taxon>
    </lineage>
</organism>
<dbReference type="EMBL" id="JBBPBN010002167">
    <property type="protein sequence ID" value="KAK8476566.1"/>
    <property type="molecule type" value="Genomic_DNA"/>
</dbReference>
<sequence>MSSGGFRVSSIPSSVRKTIQNIKEITGNHSEDEIYAMLRECSMDPNETAQRLLLQDPFREVKRKRDRKKESLNNKESAESRWRSGSQGRGSRGGRGNLPPRYTAHETGVSKSSGPGRENGTNQVAEKGSGQSSSTSLETKTKESTMVASPVPSMVDGPGVVAETSSAPARNAANQPRENSSVVSYEYGSAPSPAGAINKLTTAFESGDMSGPPAASPSGCSMSTTPDSSSTICFSSSDPVLVPSSDSQPPGTLGTIKREVGGGQASVEPNAIAPTERKLASAIEISSTSMQGKMPSKSSGVVKNLPTESAQPSSAATHGSSMSRPSSNYGSRSQVIGPQKVGSNKEWKPKPISSNVGQGSGTAGASDVPTSSVEANAHSQPISRVLDSEETTSKLQKKLEELHLPQRHVIIPNHIHVPESERTKLSFGSFDASFGVTLSNVGCQESAKSPTPLSEASQEADETPEEQASRDHNLAAIWCVFICLAHAIFLHVTCSSNQNALATAEEGDYSDNPQSPARAPENLSGDGDVSSSIPEYNESKQENALLSGSHQYSVVHTPPSYNFGLVPPILASLENPESQANEVSRLSSFVVQQPFDPAAYYAQFYRPSADNDGRLSPFPSAGIATKYNGNVAVLPPQTSSPQEGGNTLVLTTASPTPAVTQAAGLMQGSIPATQQPVPVYRSAAGVHLPHYPPNYIQYAPFYSPFYYPSPAIHQFINNGAFPLQPQAGTVYPSVPAAPTTGVKFSLPQFKPGNNTSNSTHIGMPSGYGPYGSSPAGYNPSSAATTGNSTTNEDLGASQFKESNAYITGQQSEGSAVWIAPPGRDISSLPTSSFYNLPPQSQNVTFAPAQVGPGSFAGMYHPQGVAAGVHPLLQQAQTMAGAVDMGGAAAANVYQQPQHAQNWPSMTGEEHQEDTPLGRVKIVVILFKGKKKAMVSSVCLG</sequence>
<comment type="caution">
    <text evidence="3">The sequence shown here is derived from an EMBL/GenBank/DDBJ whole genome shotgun (WGS) entry which is preliminary data.</text>
</comment>
<feature type="compositionally biased region" description="Polar residues" evidence="1">
    <location>
        <begin position="444"/>
        <end position="457"/>
    </location>
</feature>
<dbReference type="InterPro" id="IPR009060">
    <property type="entry name" value="UBA-like_sf"/>
</dbReference>
<feature type="compositionally biased region" description="Low complexity" evidence="1">
    <location>
        <begin position="206"/>
        <end position="250"/>
    </location>
</feature>
<evidence type="ECO:0000256" key="1">
    <source>
        <dbReference type="SAM" id="MobiDB-lite"/>
    </source>
</evidence>
<feature type="compositionally biased region" description="Polar residues" evidence="1">
    <location>
        <begin position="751"/>
        <end position="760"/>
    </location>
</feature>
<feature type="compositionally biased region" description="Polar residues" evidence="1">
    <location>
        <begin position="163"/>
        <end position="183"/>
    </location>
</feature>
<evidence type="ECO:0000313" key="4">
    <source>
        <dbReference type="Proteomes" id="UP001396334"/>
    </source>
</evidence>
<name>A0ABR1Z9D2_9ROSI</name>
<evidence type="ECO:0000259" key="2">
    <source>
        <dbReference type="Pfam" id="PF06972"/>
    </source>
</evidence>
<keyword evidence="4" id="KW-1185">Reference proteome</keyword>
<evidence type="ECO:0000313" key="3">
    <source>
        <dbReference type="EMBL" id="KAK8476566.1"/>
    </source>
</evidence>
<feature type="compositionally biased region" description="Basic and acidic residues" evidence="1">
    <location>
        <begin position="68"/>
        <end position="82"/>
    </location>
</feature>
<feature type="domain" description="GBF-interacting protein 1 N-terminal" evidence="2">
    <location>
        <begin position="11"/>
        <end position="70"/>
    </location>
</feature>
<gene>
    <name evidence="3" type="ORF">V6N11_051371</name>
</gene>
<dbReference type="PANTHER" id="PTHR46775">
    <property type="entry name" value="FLOCCULATION PROTEIN (DUF1296)"/>
    <property type="match status" value="1"/>
</dbReference>
<feature type="compositionally biased region" description="Polar residues" evidence="1">
    <location>
        <begin position="284"/>
        <end position="336"/>
    </location>
</feature>
<proteinExistence type="predicted"/>
<feature type="compositionally biased region" description="Gly residues" evidence="1">
    <location>
        <begin position="87"/>
        <end position="96"/>
    </location>
</feature>
<feature type="compositionally biased region" description="Polar residues" evidence="1">
    <location>
        <begin position="109"/>
        <end position="124"/>
    </location>
</feature>
<reference evidence="3 4" key="1">
    <citation type="journal article" date="2024" name="G3 (Bethesda)">
        <title>Genome assembly of Hibiscus sabdariffa L. provides insights into metabolisms of medicinal natural products.</title>
        <authorList>
            <person name="Kim T."/>
        </authorList>
    </citation>
    <scope>NUCLEOTIDE SEQUENCE [LARGE SCALE GENOMIC DNA]</scope>
    <source>
        <strain evidence="3">TK-2024</strain>
        <tissue evidence="3">Old leaves</tissue>
    </source>
</reference>
<feature type="region of interest" description="Disordered" evidence="1">
    <location>
        <begin position="444"/>
        <end position="468"/>
    </location>
</feature>
<feature type="region of interest" description="Disordered" evidence="1">
    <location>
        <begin position="505"/>
        <end position="534"/>
    </location>
</feature>
<accession>A0ABR1Z9D2</accession>
<dbReference type="InterPro" id="IPR009719">
    <property type="entry name" value="GIP1_N"/>
</dbReference>
<feature type="region of interest" description="Disordered" evidence="1">
    <location>
        <begin position="204"/>
        <end position="391"/>
    </location>
</feature>
<dbReference type="SUPFAM" id="SSF46934">
    <property type="entry name" value="UBA-like"/>
    <property type="match status" value="1"/>
</dbReference>
<dbReference type="Pfam" id="PF06972">
    <property type="entry name" value="GIP1_N"/>
    <property type="match status" value="1"/>
</dbReference>
<dbReference type="InterPro" id="IPR044277">
    <property type="entry name" value="GIP1"/>
</dbReference>
<feature type="region of interest" description="Disordered" evidence="1">
    <location>
        <begin position="745"/>
        <end position="793"/>
    </location>
</feature>
<feature type="compositionally biased region" description="Polar residues" evidence="1">
    <location>
        <begin position="368"/>
        <end position="382"/>
    </location>
</feature>
<feature type="compositionally biased region" description="Low complexity" evidence="1">
    <location>
        <begin position="764"/>
        <end position="791"/>
    </location>
</feature>
<dbReference type="Proteomes" id="UP001396334">
    <property type="component" value="Unassembled WGS sequence"/>
</dbReference>
<protein>
    <recommendedName>
        <fullName evidence="2">GBF-interacting protein 1 N-terminal domain-containing protein</fullName>
    </recommendedName>
</protein>
<dbReference type="PANTHER" id="PTHR46775:SF1">
    <property type="entry name" value="FLOCCULATION PROTEIN (DUF1296)"/>
    <property type="match status" value="1"/>
</dbReference>
<feature type="region of interest" description="Disordered" evidence="1">
    <location>
        <begin position="48"/>
        <end position="186"/>
    </location>
</feature>